<organism evidence="1 2">
    <name type="scientific">Lactuca virosa</name>
    <dbReference type="NCBI Taxonomy" id="75947"/>
    <lineage>
        <taxon>Eukaryota</taxon>
        <taxon>Viridiplantae</taxon>
        <taxon>Streptophyta</taxon>
        <taxon>Embryophyta</taxon>
        <taxon>Tracheophyta</taxon>
        <taxon>Spermatophyta</taxon>
        <taxon>Magnoliopsida</taxon>
        <taxon>eudicotyledons</taxon>
        <taxon>Gunneridae</taxon>
        <taxon>Pentapetalae</taxon>
        <taxon>asterids</taxon>
        <taxon>campanulids</taxon>
        <taxon>Asterales</taxon>
        <taxon>Asteraceae</taxon>
        <taxon>Cichorioideae</taxon>
        <taxon>Cichorieae</taxon>
        <taxon>Lactucinae</taxon>
        <taxon>Lactuca</taxon>
    </lineage>
</organism>
<gene>
    <name evidence="1" type="ORF">LVIROSA_LOCUS3234</name>
</gene>
<dbReference type="AlphaFoldDB" id="A0AAU9LQ14"/>
<evidence type="ECO:0000313" key="2">
    <source>
        <dbReference type="Proteomes" id="UP001157418"/>
    </source>
</evidence>
<proteinExistence type="predicted"/>
<name>A0AAU9LQ14_9ASTR</name>
<dbReference type="PROSITE" id="PS51257">
    <property type="entry name" value="PROKAR_LIPOPROTEIN"/>
    <property type="match status" value="1"/>
</dbReference>
<dbReference type="EMBL" id="CAKMRJ010000001">
    <property type="protein sequence ID" value="CAH1415381.1"/>
    <property type="molecule type" value="Genomic_DNA"/>
</dbReference>
<keyword evidence="2" id="KW-1185">Reference proteome</keyword>
<evidence type="ECO:0000313" key="1">
    <source>
        <dbReference type="EMBL" id="CAH1415381.1"/>
    </source>
</evidence>
<reference evidence="1 2" key="1">
    <citation type="submission" date="2022-01" db="EMBL/GenBank/DDBJ databases">
        <authorList>
            <person name="Xiong W."/>
            <person name="Schranz E."/>
        </authorList>
    </citation>
    <scope>NUCLEOTIDE SEQUENCE [LARGE SCALE GENOMIC DNA]</scope>
</reference>
<protein>
    <recommendedName>
        <fullName evidence="3">Knottin scorpion toxin-like domain-containing protein</fullName>
    </recommendedName>
</protein>
<dbReference type="Proteomes" id="UP001157418">
    <property type="component" value="Unassembled WGS sequence"/>
</dbReference>
<accession>A0AAU9LQ14</accession>
<evidence type="ECO:0008006" key="3">
    <source>
        <dbReference type="Google" id="ProtNLM"/>
    </source>
</evidence>
<sequence>MVKKHKRIKARNLTMKNISIFVAIVLISILTTGCKVLMACNERDLTLITGFCKDSTCENTCVSNFGLGASGNCKSFWKCHCKWNCVI</sequence>
<comment type="caution">
    <text evidence="1">The sequence shown here is derived from an EMBL/GenBank/DDBJ whole genome shotgun (WGS) entry which is preliminary data.</text>
</comment>